<sequence length="74" mass="8220">LHSIDSSIPDRRSAAATNARSVRSDSRPFPIADPRPLRTRVAYTPILGHSRSPILGRYERAHILPPRSSTAYIT</sequence>
<dbReference type="EMBL" id="GG749465">
    <property type="protein sequence ID" value="KMW68334.1"/>
    <property type="molecule type" value="Genomic_DNA"/>
</dbReference>
<protein>
    <submittedName>
        <fullName evidence="2">Uncharacterized protein</fullName>
    </submittedName>
</protein>
<feature type="non-terminal residue" evidence="2">
    <location>
        <position position="1"/>
    </location>
</feature>
<name>A0A0J9HGU0_AJEDA</name>
<dbReference type="Proteomes" id="UP000007802">
    <property type="component" value="Unassembled WGS sequence"/>
</dbReference>
<feature type="region of interest" description="Disordered" evidence="1">
    <location>
        <begin position="1"/>
        <end position="34"/>
    </location>
</feature>
<evidence type="ECO:0000256" key="1">
    <source>
        <dbReference type="SAM" id="MobiDB-lite"/>
    </source>
</evidence>
<proteinExistence type="predicted"/>
<accession>A0A0J9HGU0</accession>
<feature type="non-terminal residue" evidence="2">
    <location>
        <position position="74"/>
    </location>
</feature>
<gene>
    <name evidence="2" type="ORF">BDDG_12740</name>
</gene>
<reference evidence="2" key="1">
    <citation type="submission" date="2010-03" db="EMBL/GenBank/DDBJ databases">
        <title>Annotation of Blastomyces dermatitidis strain ATCC 18188.</title>
        <authorList>
            <consortium name="The Broad Institute Genome Sequencing Platform"/>
            <consortium name="Broad Institute Genome Sequencing Center for Infectious Disease."/>
            <person name="Cuomo C."/>
            <person name="Klein B."/>
            <person name="Sullivan T."/>
            <person name="Heitman J."/>
            <person name="Young S."/>
            <person name="Zeng Q."/>
            <person name="Gargeya S."/>
            <person name="Alvarado L."/>
            <person name="Berlin A.M."/>
            <person name="Chapman S.B."/>
            <person name="Chen Z."/>
            <person name="Freedman E."/>
            <person name="Gellesch M."/>
            <person name="Goldberg J."/>
            <person name="Griggs A."/>
            <person name="Gujja S."/>
            <person name="Heilman E."/>
            <person name="Heiman D."/>
            <person name="Howarth C."/>
            <person name="Mehta T."/>
            <person name="Neiman D."/>
            <person name="Pearson M."/>
            <person name="Roberts A."/>
            <person name="Saif S."/>
            <person name="Shea T."/>
            <person name="Shenoy N."/>
            <person name="Sisk P."/>
            <person name="Stolte C."/>
            <person name="Sykes S."/>
            <person name="White J."/>
            <person name="Yandava C."/>
            <person name="Haas B."/>
            <person name="Nusbaum C."/>
            <person name="Birren B."/>
        </authorList>
    </citation>
    <scope>NUCLEOTIDE SEQUENCE</scope>
    <source>
        <strain evidence="2">ATCC 18188</strain>
    </source>
</reference>
<organism evidence="2">
    <name type="scientific">Ajellomyces dermatitidis (strain ATCC 18188 / CBS 674.68)</name>
    <name type="common">Blastomyces dermatitidis</name>
    <dbReference type="NCBI Taxonomy" id="653446"/>
    <lineage>
        <taxon>Eukaryota</taxon>
        <taxon>Fungi</taxon>
        <taxon>Dikarya</taxon>
        <taxon>Ascomycota</taxon>
        <taxon>Pezizomycotina</taxon>
        <taxon>Eurotiomycetes</taxon>
        <taxon>Eurotiomycetidae</taxon>
        <taxon>Onygenales</taxon>
        <taxon>Ajellomycetaceae</taxon>
        <taxon>Blastomyces</taxon>
    </lineage>
</organism>
<evidence type="ECO:0000313" key="2">
    <source>
        <dbReference type="EMBL" id="KMW68334.1"/>
    </source>
</evidence>
<dbReference type="AlphaFoldDB" id="A0A0J9HGU0"/>